<keyword evidence="2" id="KW-0540">Nuclease</keyword>
<dbReference type="Pfam" id="PF13588">
    <property type="entry name" value="HSDR_N_2"/>
    <property type="match status" value="1"/>
</dbReference>
<dbReference type="InterPro" id="IPR029464">
    <property type="entry name" value="HSDR_N"/>
</dbReference>
<evidence type="ECO:0000313" key="2">
    <source>
        <dbReference type="EMBL" id="NKF23061.1"/>
    </source>
</evidence>
<proteinExistence type="predicted"/>
<dbReference type="GO" id="GO:0004519">
    <property type="term" value="F:endonuclease activity"/>
    <property type="evidence" value="ECO:0007669"/>
    <property type="project" value="UniProtKB-KW"/>
</dbReference>
<gene>
    <name evidence="2" type="ORF">G7Y82_12095</name>
</gene>
<organism evidence="2 3">
    <name type="scientific">Solimonas marina</name>
    <dbReference type="NCBI Taxonomy" id="2714601"/>
    <lineage>
        <taxon>Bacteria</taxon>
        <taxon>Pseudomonadati</taxon>
        <taxon>Pseudomonadota</taxon>
        <taxon>Gammaproteobacteria</taxon>
        <taxon>Nevskiales</taxon>
        <taxon>Nevskiaceae</taxon>
        <taxon>Solimonas</taxon>
    </lineage>
</organism>
<feature type="domain" description="Type I restriction enzyme R protein N-terminal" evidence="1">
    <location>
        <begin position="63"/>
        <end position="124"/>
    </location>
</feature>
<dbReference type="EMBL" id="JAAVXB010000006">
    <property type="protein sequence ID" value="NKF23061.1"/>
    <property type="molecule type" value="Genomic_DNA"/>
</dbReference>
<dbReference type="AlphaFoldDB" id="A0A970BA64"/>
<keyword evidence="3" id="KW-1185">Reference proteome</keyword>
<keyword evidence="2" id="KW-0378">Hydrolase</keyword>
<accession>A0A970BA64</accession>
<keyword evidence="2" id="KW-0255">Endonuclease</keyword>
<name>A0A970BA64_9GAMM</name>
<dbReference type="RefSeq" id="WP_168148387.1">
    <property type="nucleotide sequence ID" value="NZ_JAAVXB010000006.1"/>
</dbReference>
<comment type="caution">
    <text evidence="2">The sequence shown here is derived from an EMBL/GenBank/DDBJ whole genome shotgun (WGS) entry which is preliminary data.</text>
</comment>
<evidence type="ECO:0000259" key="1">
    <source>
        <dbReference type="Pfam" id="PF13588"/>
    </source>
</evidence>
<dbReference type="Proteomes" id="UP000653472">
    <property type="component" value="Unassembled WGS sequence"/>
</dbReference>
<reference evidence="2" key="1">
    <citation type="submission" date="2020-03" db="EMBL/GenBank/DDBJ databases">
        <title>Solimonas marina sp. nov., isolated from deep seawater of the Pacific Ocean.</title>
        <authorList>
            <person name="Liu X."/>
            <person name="Lai Q."/>
            <person name="Sun F."/>
            <person name="Gai Y."/>
            <person name="Li G."/>
            <person name="Shao Z."/>
        </authorList>
    </citation>
    <scope>NUCLEOTIDE SEQUENCE</scope>
    <source>
        <strain evidence="2">C16B3</strain>
    </source>
</reference>
<protein>
    <submittedName>
        <fullName evidence="2">Restriction endonuclease subunit R</fullName>
    </submittedName>
</protein>
<sequence length="273" mass="30670">MAGIPSKVESRLIAGLKRFQPILEQAKARDVNEADTVTIVKDLLADLFGYDKYMEVTSEHAIRGTYCDLAIKLDGQVSFLIEVKAIGLDLKDQHVKQAVDYAAHLGVEWALLTNGVVWRVYRVVFAQPLQFDLVVEIRALELSPRNSDHLELLWLLAKEGWQKARIGEFHAQRQAVNRYTIAALIMSAPIVDSLRKELRRLHNGIKITNEQISEVLQAEVLKRETLDGEKATEARKTIVRVHKKLAAPKKSVEAEIVIPQTVVEEVSKEPPAG</sequence>
<evidence type="ECO:0000313" key="3">
    <source>
        <dbReference type="Proteomes" id="UP000653472"/>
    </source>
</evidence>